<keyword evidence="3" id="KW-1185">Reference proteome</keyword>
<evidence type="ECO:0000313" key="3">
    <source>
        <dbReference type="Proteomes" id="UP001206067"/>
    </source>
</evidence>
<dbReference type="Pfam" id="PF13274">
    <property type="entry name" value="SocA_Panacea"/>
    <property type="match status" value="1"/>
</dbReference>
<reference evidence="2 3" key="1">
    <citation type="submission" date="2022-08" db="EMBL/GenBank/DDBJ databases">
        <title>Polyphasic taxonomy analysis of Qipengyuania sp.RS5-5.</title>
        <authorList>
            <person name="Xamxidin M."/>
            <person name="Wu M."/>
        </authorList>
    </citation>
    <scope>NUCLEOTIDE SEQUENCE [LARGE SCALE GENOMIC DNA]</scope>
    <source>
        <strain evidence="2 3">RS5-5</strain>
    </source>
</reference>
<dbReference type="Proteomes" id="UP001206067">
    <property type="component" value="Unassembled WGS sequence"/>
</dbReference>
<gene>
    <name evidence="2" type="ORF">NSO95_01350</name>
</gene>
<dbReference type="InterPro" id="IPR025272">
    <property type="entry name" value="SocA_Panacea"/>
</dbReference>
<comment type="caution">
    <text evidence="2">The sequence shown here is derived from an EMBL/GenBank/DDBJ whole genome shotgun (WGS) entry which is preliminary data.</text>
</comment>
<evidence type="ECO:0000259" key="1">
    <source>
        <dbReference type="Pfam" id="PF13274"/>
    </source>
</evidence>
<dbReference type="EMBL" id="JANKHH010000001">
    <property type="protein sequence ID" value="MCR2832579.1"/>
    <property type="molecule type" value="Genomic_DNA"/>
</dbReference>
<evidence type="ECO:0000313" key="2">
    <source>
        <dbReference type="EMBL" id="MCR2832579.1"/>
    </source>
</evidence>
<dbReference type="RefSeq" id="WP_257594343.1">
    <property type="nucleotide sequence ID" value="NZ_JANKHH010000001.1"/>
</dbReference>
<sequence length="185" mass="20761">MLSDKPPYDPRVVANELIDLGLEFGIAITHLSLQKTIYFLHEKHLKAFGKPLCGGHFEAWKHGPVHPQLWTSFKRAGAEPIRHHAYGLDISTGALRNLPKIENKTVRRFIVSEGLALLEMPAPRLVGLSHARNGPWDLVTTIPGGKREFGARIPNDLIVQTKNARMIPIRNDEVENEVFDEQPPS</sequence>
<feature type="domain" description="Antitoxin SocA-like Panacea" evidence="1">
    <location>
        <begin position="33"/>
        <end position="101"/>
    </location>
</feature>
<dbReference type="NCBIfam" id="NF047745">
    <property type="entry name" value="SocA_antitoxin"/>
    <property type="match status" value="1"/>
</dbReference>
<name>A0ABT1XLP3_9SPHN</name>
<protein>
    <submittedName>
        <fullName evidence="2">DUF4065 domain-containing protein</fullName>
    </submittedName>
</protein>
<proteinExistence type="predicted"/>
<accession>A0ABT1XLP3</accession>
<organism evidence="2 3">
    <name type="scientific">Parerythrobacter lacustris</name>
    <dbReference type="NCBI Taxonomy" id="2969984"/>
    <lineage>
        <taxon>Bacteria</taxon>
        <taxon>Pseudomonadati</taxon>
        <taxon>Pseudomonadota</taxon>
        <taxon>Alphaproteobacteria</taxon>
        <taxon>Sphingomonadales</taxon>
        <taxon>Erythrobacteraceae</taxon>
        <taxon>Parerythrobacter</taxon>
    </lineage>
</organism>